<dbReference type="InterPro" id="IPR004090">
    <property type="entry name" value="Chemotax_Me-accpt_rcpt"/>
</dbReference>
<dbReference type="GO" id="GO:0007165">
    <property type="term" value="P:signal transduction"/>
    <property type="evidence" value="ECO:0007669"/>
    <property type="project" value="UniProtKB-KW"/>
</dbReference>
<dbReference type="PROSITE" id="PS50112">
    <property type="entry name" value="PAS"/>
    <property type="match status" value="1"/>
</dbReference>
<dbReference type="InterPro" id="IPR000014">
    <property type="entry name" value="PAS"/>
</dbReference>
<feature type="domain" description="PAS" evidence="6">
    <location>
        <begin position="66"/>
        <end position="130"/>
    </location>
</feature>
<dbReference type="PROSITE" id="PS50111">
    <property type="entry name" value="CHEMOTAXIS_TRANSDUC_2"/>
    <property type="match status" value="1"/>
</dbReference>
<dbReference type="PANTHER" id="PTHR32089">
    <property type="entry name" value="METHYL-ACCEPTING CHEMOTAXIS PROTEIN MCPB"/>
    <property type="match status" value="1"/>
</dbReference>
<dbReference type="NCBIfam" id="TIGR00229">
    <property type="entry name" value="sensory_box"/>
    <property type="match status" value="1"/>
</dbReference>
<dbReference type="CDD" id="cd11386">
    <property type="entry name" value="MCP_signal"/>
    <property type="match status" value="1"/>
</dbReference>
<comment type="caution">
    <text evidence="7">The sequence shown here is derived from an EMBL/GenBank/DDBJ whole genome shotgun (WGS) entry which is preliminary data.</text>
</comment>
<dbReference type="InterPro" id="IPR013767">
    <property type="entry name" value="PAS_fold"/>
</dbReference>
<gene>
    <name evidence="7" type="ORF">ACFQE1_04730</name>
</gene>
<dbReference type="PANTHER" id="PTHR32089:SF112">
    <property type="entry name" value="LYSOZYME-LIKE PROTEIN-RELATED"/>
    <property type="match status" value="1"/>
</dbReference>
<reference evidence="7 8" key="1">
    <citation type="journal article" date="2019" name="Int. J. Syst. Evol. Microbiol.">
        <title>The Global Catalogue of Microorganisms (GCM) 10K type strain sequencing project: providing services to taxonomists for standard genome sequencing and annotation.</title>
        <authorList>
            <consortium name="The Broad Institute Genomics Platform"/>
            <consortium name="The Broad Institute Genome Sequencing Center for Infectious Disease"/>
            <person name="Wu L."/>
            <person name="Ma J."/>
        </authorList>
    </citation>
    <scope>NUCLEOTIDE SEQUENCE [LARGE SCALE GENOMIC DNA]</scope>
    <source>
        <strain evidence="7 8">NBRC 111368</strain>
    </source>
</reference>
<feature type="region of interest" description="Disordered" evidence="4">
    <location>
        <begin position="16"/>
        <end position="55"/>
    </location>
</feature>
<proteinExistence type="inferred from homology"/>
<dbReference type="SUPFAM" id="SSF55785">
    <property type="entry name" value="PYP-like sensor domain (PAS domain)"/>
    <property type="match status" value="1"/>
</dbReference>
<dbReference type="InterPro" id="IPR004089">
    <property type="entry name" value="MCPsignal_dom"/>
</dbReference>
<feature type="compositionally biased region" description="Basic and acidic residues" evidence="4">
    <location>
        <begin position="524"/>
        <end position="538"/>
    </location>
</feature>
<keyword evidence="1 3" id="KW-0807">Transducer</keyword>
<protein>
    <submittedName>
        <fullName evidence="7">Methyl-accepting chemotaxis protein</fullName>
    </submittedName>
</protein>
<feature type="compositionally biased region" description="Polar residues" evidence="4">
    <location>
        <begin position="32"/>
        <end position="46"/>
    </location>
</feature>
<dbReference type="Proteomes" id="UP001596328">
    <property type="component" value="Unassembled WGS sequence"/>
</dbReference>
<evidence type="ECO:0000259" key="6">
    <source>
        <dbReference type="PROSITE" id="PS50112"/>
    </source>
</evidence>
<feature type="region of interest" description="Disordered" evidence="4">
    <location>
        <begin position="524"/>
        <end position="552"/>
    </location>
</feature>
<dbReference type="Pfam" id="PF00989">
    <property type="entry name" value="PAS"/>
    <property type="match status" value="1"/>
</dbReference>
<evidence type="ECO:0000256" key="2">
    <source>
        <dbReference type="ARBA" id="ARBA00029447"/>
    </source>
</evidence>
<dbReference type="InterPro" id="IPR035965">
    <property type="entry name" value="PAS-like_dom_sf"/>
</dbReference>
<name>A0ABD5RWD1_9EURY</name>
<accession>A0ABD5RWD1</accession>
<evidence type="ECO:0000259" key="5">
    <source>
        <dbReference type="PROSITE" id="PS50111"/>
    </source>
</evidence>
<organism evidence="7 8">
    <name type="scientific">Halobium palmae</name>
    <dbReference type="NCBI Taxonomy" id="1776492"/>
    <lineage>
        <taxon>Archaea</taxon>
        <taxon>Methanobacteriati</taxon>
        <taxon>Methanobacteriota</taxon>
        <taxon>Stenosarchaea group</taxon>
        <taxon>Halobacteria</taxon>
        <taxon>Halobacteriales</taxon>
        <taxon>Haloferacaceae</taxon>
        <taxon>Halobium</taxon>
    </lineage>
</organism>
<dbReference type="SMART" id="SM00283">
    <property type="entry name" value="MA"/>
    <property type="match status" value="1"/>
</dbReference>
<dbReference type="PRINTS" id="PR00260">
    <property type="entry name" value="CHEMTRNSDUCR"/>
</dbReference>
<sequence length="552" mass="59395">MSSKWLLSLHKRLRKGGTGDYAARPDGGEVATASNNDSSMSDQSASVEPPSAEATDREFHVDEQVVLGGIPQAAFIICTEGKIRAWNHDMEEMTGIPTEEALGRTDIGVVLYDSPEETMIEKVLAAPKAADEVYGLELEGRSRHLYVKEDYVSDHSGEVERYARITVMPLYENGELVGALEMAQDLTEERQRQEATEALVDEVSGTLRALTEGNLDARASFADSDDIDSRLLGVVDEVNEMADNLQDVVVRVDQQATLLGESVERAVSAAGDIAGNVDEQNNLLVESVDEMQTFSASMEEVAATAEQVDSAAETAREAANEGLDASEDARTATDEVTELGEDLVESVTELGERMEDIGEVVEVISDVAEQTNLLALNANIEAARAGDEGDGFAVVADEVKELADETRQYTERITANIGELQEQTDSTVVAAEQSHQQITAASDQISDVLTALEDIATAIDESADGIAEVSRATDDQAARVEELTATLEEAREHASDTEEAAGNIVAATDDQSEAIAELEARVRQLRDGQSDPETKTETEATTLADGGFEFER</sequence>
<evidence type="ECO:0000256" key="3">
    <source>
        <dbReference type="PROSITE-ProRule" id="PRU00284"/>
    </source>
</evidence>
<evidence type="ECO:0000313" key="7">
    <source>
        <dbReference type="EMBL" id="MFC6723698.1"/>
    </source>
</evidence>
<dbReference type="EMBL" id="JBHSWU010000037">
    <property type="protein sequence ID" value="MFC6723698.1"/>
    <property type="molecule type" value="Genomic_DNA"/>
</dbReference>
<dbReference type="Gene3D" id="3.30.450.20">
    <property type="entry name" value="PAS domain"/>
    <property type="match status" value="1"/>
</dbReference>
<feature type="domain" description="Methyl-accepting transducer" evidence="5">
    <location>
        <begin position="255"/>
        <end position="491"/>
    </location>
</feature>
<dbReference type="SUPFAM" id="SSF58104">
    <property type="entry name" value="Methyl-accepting chemotaxis protein (MCP) signaling domain"/>
    <property type="match status" value="1"/>
</dbReference>
<evidence type="ECO:0000313" key="8">
    <source>
        <dbReference type="Proteomes" id="UP001596328"/>
    </source>
</evidence>
<evidence type="ECO:0000256" key="4">
    <source>
        <dbReference type="SAM" id="MobiDB-lite"/>
    </source>
</evidence>
<dbReference type="Gene3D" id="1.10.287.950">
    <property type="entry name" value="Methyl-accepting chemotaxis protein"/>
    <property type="match status" value="1"/>
</dbReference>
<evidence type="ECO:0000256" key="1">
    <source>
        <dbReference type="ARBA" id="ARBA00023224"/>
    </source>
</evidence>
<dbReference type="AlphaFoldDB" id="A0ABD5RWD1"/>
<comment type="similarity">
    <text evidence="2">Belongs to the methyl-accepting chemotaxis (MCP) protein family.</text>
</comment>
<dbReference type="Pfam" id="PF00015">
    <property type="entry name" value="MCPsignal"/>
    <property type="match status" value="1"/>
</dbReference>
<keyword evidence="8" id="KW-1185">Reference proteome</keyword>